<keyword evidence="7 8" id="KW-0376">Hydrogen peroxide</keyword>
<dbReference type="InterPro" id="IPR011614">
    <property type="entry name" value="Catalase_core"/>
</dbReference>
<dbReference type="PRINTS" id="PR00067">
    <property type="entry name" value="CATALASE"/>
</dbReference>
<evidence type="ECO:0000313" key="12">
    <source>
        <dbReference type="Proteomes" id="UP001194746"/>
    </source>
</evidence>
<keyword evidence="2 8" id="KW-0575">Peroxidase</keyword>
<dbReference type="SMART" id="SM01060">
    <property type="entry name" value="Catalase"/>
    <property type="match status" value="1"/>
</dbReference>
<evidence type="ECO:0000256" key="7">
    <source>
        <dbReference type="ARBA" id="ARBA00023324"/>
    </source>
</evidence>
<dbReference type="Proteomes" id="UP001194746">
    <property type="component" value="Unassembled WGS sequence"/>
</dbReference>
<evidence type="ECO:0000256" key="3">
    <source>
        <dbReference type="ARBA" id="ARBA00022617"/>
    </source>
</evidence>
<dbReference type="InterPro" id="IPR024708">
    <property type="entry name" value="Catalase_AS"/>
</dbReference>
<keyword evidence="12" id="KW-1185">Reference proteome</keyword>
<dbReference type="GO" id="GO:0005777">
    <property type="term" value="C:peroxisome"/>
    <property type="evidence" value="ECO:0007669"/>
    <property type="project" value="TreeGrafter"/>
</dbReference>
<dbReference type="PROSITE" id="PS00437">
    <property type="entry name" value="CATALASE_1"/>
    <property type="match status" value="1"/>
</dbReference>
<evidence type="ECO:0000256" key="6">
    <source>
        <dbReference type="ARBA" id="ARBA00023004"/>
    </source>
</evidence>
<dbReference type="EMBL" id="VCAU01000076">
    <property type="protein sequence ID" value="KAF9886499.1"/>
    <property type="molecule type" value="Genomic_DNA"/>
</dbReference>
<gene>
    <name evidence="11" type="ORF">FE257_011406</name>
</gene>
<proteinExistence type="inferred from homology"/>
<evidence type="ECO:0000256" key="8">
    <source>
        <dbReference type="RuleBase" id="RU000498"/>
    </source>
</evidence>
<keyword evidence="5 8" id="KW-0560">Oxidoreductase</keyword>
<dbReference type="GO" id="GO:0042542">
    <property type="term" value="P:response to hydrogen peroxide"/>
    <property type="evidence" value="ECO:0007669"/>
    <property type="project" value="TreeGrafter"/>
</dbReference>
<dbReference type="PROSITE" id="PS00438">
    <property type="entry name" value="CATALASE_2"/>
    <property type="match status" value="1"/>
</dbReference>
<dbReference type="GO" id="GO:0046872">
    <property type="term" value="F:metal ion binding"/>
    <property type="evidence" value="ECO:0007669"/>
    <property type="project" value="UniProtKB-KW"/>
</dbReference>
<evidence type="ECO:0000256" key="2">
    <source>
        <dbReference type="ARBA" id="ARBA00022559"/>
    </source>
</evidence>
<dbReference type="InterPro" id="IPR018028">
    <property type="entry name" value="Catalase"/>
</dbReference>
<reference evidence="11" key="1">
    <citation type="journal article" date="2019" name="Beilstein J. Org. Chem.">
        <title>Nanangenines: drimane sesquiterpenoids as the dominant metabolite cohort of a novel Australian fungus, Aspergillus nanangensis.</title>
        <authorList>
            <person name="Lacey H.J."/>
            <person name="Gilchrist C.L.M."/>
            <person name="Crombie A."/>
            <person name="Kalaitzis J.A."/>
            <person name="Vuong D."/>
            <person name="Rutledge P.J."/>
            <person name="Turner P."/>
            <person name="Pitt J.I."/>
            <person name="Lacey E."/>
            <person name="Chooi Y.H."/>
            <person name="Piggott A.M."/>
        </authorList>
    </citation>
    <scope>NUCLEOTIDE SEQUENCE</scope>
    <source>
        <strain evidence="11">MST-FP2251</strain>
    </source>
</reference>
<comment type="caution">
    <text evidence="11">The sequence shown here is derived from an EMBL/GenBank/DDBJ whole genome shotgun (WGS) entry which is preliminary data.</text>
</comment>
<dbReference type="PROSITE" id="PS51402">
    <property type="entry name" value="CATALASE_3"/>
    <property type="match status" value="1"/>
</dbReference>
<keyword evidence="4 8" id="KW-0479">Metal-binding</keyword>
<evidence type="ECO:0000256" key="5">
    <source>
        <dbReference type="ARBA" id="ARBA00023002"/>
    </source>
</evidence>
<comment type="similarity">
    <text evidence="1 8">Belongs to the catalase family.</text>
</comment>
<organism evidence="11 12">
    <name type="scientific">Aspergillus nanangensis</name>
    <dbReference type="NCBI Taxonomy" id="2582783"/>
    <lineage>
        <taxon>Eukaryota</taxon>
        <taxon>Fungi</taxon>
        <taxon>Dikarya</taxon>
        <taxon>Ascomycota</taxon>
        <taxon>Pezizomycotina</taxon>
        <taxon>Eurotiomycetes</taxon>
        <taxon>Eurotiomycetidae</taxon>
        <taxon>Eurotiales</taxon>
        <taxon>Aspergillaceae</taxon>
        <taxon>Aspergillus</taxon>
        <taxon>Aspergillus subgen. Circumdati</taxon>
    </lineage>
</organism>
<dbReference type="InterPro" id="IPR010582">
    <property type="entry name" value="Catalase_immune_responsive"/>
</dbReference>
<comment type="catalytic activity">
    <reaction evidence="8">
        <text>2 H2O2 = O2 + 2 H2O</text>
        <dbReference type="Rhea" id="RHEA:20309"/>
        <dbReference type="ChEBI" id="CHEBI:15377"/>
        <dbReference type="ChEBI" id="CHEBI:15379"/>
        <dbReference type="ChEBI" id="CHEBI:16240"/>
        <dbReference type="EC" id="1.11.1.6"/>
    </reaction>
</comment>
<evidence type="ECO:0000256" key="9">
    <source>
        <dbReference type="RuleBase" id="RU004142"/>
    </source>
</evidence>
<keyword evidence="3 8" id="KW-0349">Heme</keyword>
<keyword evidence="6 8" id="KW-0408">Iron</keyword>
<protein>
    <recommendedName>
        <fullName evidence="8">Catalase</fullName>
        <ecNumber evidence="8">1.11.1.6</ecNumber>
    </recommendedName>
</protein>
<dbReference type="PANTHER" id="PTHR11465:SF26">
    <property type="entry name" value="CATALASE 2"/>
    <property type="match status" value="1"/>
</dbReference>
<evidence type="ECO:0000313" key="11">
    <source>
        <dbReference type="EMBL" id="KAF9886499.1"/>
    </source>
</evidence>
<reference evidence="11" key="2">
    <citation type="submission" date="2020-02" db="EMBL/GenBank/DDBJ databases">
        <authorList>
            <person name="Gilchrist C.L.M."/>
            <person name="Chooi Y.-H."/>
        </authorList>
    </citation>
    <scope>NUCLEOTIDE SEQUENCE</scope>
    <source>
        <strain evidence="11">MST-FP2251</strain>
    </source>
</reference>
<dbReference type="Pfam" id="PF06628">
    <property type="entry name" value="Catalase-rel"/>
    <property type="match status" value="1"/>
</dbReference>
<name>A0AAD4GQM6_ASPNN</name>
<sequence>MSKPFTLAEGQPITDPSVSTTLPVRGGGGITTLGDTLLIETLSHFNRERIPERVVHAKAAGAWGEFEVTNDISSLTSAKFLNGVGKKTPVLFRLSTTGGEKGSADTVRDVRGFSVKFFTEEGNHDIVGNHIKSQAPSRYKPPGLDDDLWEAISRGQFPAWKLYVQVMEPEQAETYGRGLFDITKVWSHKEFPLIEVGQMMLNKNPENYFAEIEQAAFSPSNMVPGIAMTPDPMLQARMFAYPDAQRYRLGVNYTQLPSNRAICPVYAPFERDGMGTITRNYGGDPNYVRSSLSPGIPSQVVSEVRHTERIMQNAVLGQHEILVDEEDYVQPRDLWNRVFDENEKRRWVDNLAETLEDVPIQLKEAVAEMFGKVDPRISQMIGARANASSRL</sequence>
<dbReference type="GO" id="GO:0020037">
    <property type="term" value="F:heme binding"/>
    <property type="evidence" value="ECO:0007669"/>
    <property type="project" value="InterPro"/>
</dbReference>
<dbReference type="GO" id="GO:0042744">
    <property type="term" value="P:hydrogen peroxide catabolic process"/>
    <property type="evidence" value="ECO:0007669"/>
    <property type="project" value="UniProtKB-KW"/>
</dbReference>
<dbReference type="InterPro" id="IPR020835">
    <property type="entry name" value="Catalase_sf"/>
</dbReference>
<dbReference type="AlphaFoldDB" id="A0AAD4GQM6"/>
<feature type="domain" description="Catalase core" evidence="10">
    <location>
        <begin position="6"/>
        <end position="296"/>
    </location>
</feature>
<dbReference type="Pfam" id="PF00199">
    <property type="entry name" value="Catalase"/>
    <property type="match status" value="2"/>
</dbReference>
<dbReference type="InterPro" id="IPR002226">
    <property type="entry name" value="Catalase_haem_BS"/>
</dbReference>
<evidence type="ECO:0000256" key="1">
    <source>
        <dbReference type="ARBA" id="ARBA00005329"/>
    </source>
</evidence>
<dbReference type="GO" id="GO:0004096">
    <property type="term" value="F:catalase activity"/>
    <property type="evidence" value="ECO:0007669"/>
    <property type="project" value="UniProtKB-EC"/>
</dbReference>
<dbReference type="SUPFAM" id="SSF56634">
    <property type="entry name" value="Heme-dependent catalase-like"/>
    <property type="match status" value="1"/>
</dbReference>
<dbReference type="Gene3D" id="2.40.180.10">
    <property type="entry name" value="Catalase core domain"/>
    <property type="match status" value="2"/>
</dbReference>
<evidence type="ECO:0000259" key="10">
    <source>
        <dbReference type="SMART" id="SM01060"/>
    </source>
</evidence>
<comment type="function">
    <text evidence="9">Catalyzes the degradation of hydrogen peroxide (H(2)O(2)) generated by peroxisomal oxidases to water and oxygen, thereby protecting cells from the toxic effects of hydrogen peroxide.</text>
</comment>
<accession>A0AAD4GQM6</accession>
<evidence type="ECO:0000256" key="4">
    <source>
        <dbReference type="ARBA" id="ARBA00022723"/>
    </source>
</evidence>
<dbReference type="PANTHER" id="PTHR11465">
    <property type="entry name" value="CATALASE"/>
    <property type="match status" value="1"/>
</dbReference>
<dbReference type="GO" id="GO:0005739">
    <property type="term" value="C:mitochondrion"/>
    <property type="evidence" value="ECO:0007669"/>
    <property type="project" value="TreeGrafter"/>
</dbReference>
<dbReference type="EC" id="1.11.1.6" evidence="8"/>